<dbReference type="OrthoDB" id="10689469at2759"/>
<protein>
    <submittedName>
        <fullName evidence="2">Uncharacterized protein</fullName>
    </submittedName>
</protein>
<feature type="compositionally biased region" description="Polar residues" evidence="1">
    <location>
        <begin position="69"/>
        <end position="79"/>
    </location>
</feature>
<accession>A0A8J2X400</accession>
<feature type="compositionally biased region" description="Basic and acidic residues" evidence="1">
    <location>
        <begin position="46"/>
        <end position="67"/>
    </location>
</feature>
<evidence type="ECO:0000313" key="3">
    <source>
        <dbReference type="Proteomes" id="UP000789595"/>
    </source>
</evidence>
<evidence type="ECO:0000256" key="1">
    <source>
        <dbReference type="SAM" id="MobiDB-lite"/>
    </source>
</evidence>
<feature type="region of interest" description="Disordered" evidence="1">
    <location>
        <begin position="272"/>
        <end position="296"/>
    </location>
</feature>
<dbReference type="EMBL" id="CAKKNE010000006">
    <property type="protein sequence ID" value="CAH0379607.1"/>
    <property type="molecule type" value="Genomic_DNA"/>
</dbReference>
<feature type="compositionally biased region" description="Basic and acidic residues" evidence="1">
    <location>
        <begin position="281"/>
        <end position="296"/>
    </location>
</feature>
<reference evidence="2" key="1">
    <citation type="submission" date="2021-11" db="EMBL/GenBank/DDBJ databases">
        <authorList>
            <consortium name="Genoscope - CEA"/>
            <person name="William W."/>
        </authorList>
    </citation>
    <scope>NUCLEOTIDE SEQUENCE</scope>
</reference>
<organism evidence="2 3">
    <name type="scientific">Pelagomonas calceolata</name>
    <dbReference type="NCBI Taxonomy" id="35677"/>
    <lineage>
        <taxon>Eukaryota</taxon>
        <taxon>Sar</taxon>
        <taxon>Stramenopiles</taxon>
        <taxon>Ochrophyta</taxon>
        <taxon>Pelagophyceae</taxon>
        <taxon>Pelagomonadales</taxon>
        <taxon>Pelagomonadaceae</taxon>
        <taxon>Pelagomonas</taxon>
    </lineage>
</organism>
<sequence length="1083" mass="119819">MFKRMVTMRKALHKREEDTTPRGVEADELVEELGKERSKTQRARKSRDTALEGSRRYEQLDRRRVADLKTSQESFSQRENSLRDDCDRLVHQRDQLRDQLIDEEDAQRKLRREIKQLRDALQREQNKSVVYRDEAKAAEARAVAAQEESEKKLIELSVEQDKAERKARDAEQALAERDALISERDSLKNTIANNNAELVECRERTQKAEEELASRKANQDSLEEAARSAAVRIEEANQQRDDAVRAAQSACDAEVSLAKRGETAMRFKLDASSAKQASLQSEKDKAKASEAHAEHRASIAEMSANDAAAAGSLRELAAKLLDDQEDPSIGAARMLDRVWDLVDELLAFAGFGAAQDALRAERLCPGRQPPPVAAFLGAGEAQKYANTAADSLIECLRGERRATFEKRWLRHVPIRAQHQQALARLRVTCAALFALGSCRKRRRAHDQSDAPSGAEERASYAALKDALLAVNKDNTYNVLSQLKKPWSHATFSPLFEEGDDQWLLLKEKTCDELRDVFVKELPRVAPPKLLVLFRAYETWQTGLVNATLHARQEKAHVSKAALELLVVCAWLVHDVEQARGVATADDDDNDCGDETLKDGNFVEGRPARVLLRVKTRLNDIQKALREHGAFSDVETNVPDVDSKGAKKALALWLPPPLDGPKLRASVDTPEVLAALCGRMPDADAGDLRTAATLQVLIREDILGVMNGKLVARLSSLDVCGRLITCLTARIAAHAEGRQYLLLGVASEAKPFVPYECEDSEEEEEMEECAEIIQAAWRQKQQARKAAKAFGARFFEDSEEEEQDEAVREIQAAWRKRHPKRTAPKKASPKKAAAKFDGDLVDALLSLIMKEATSAQTAYAAVALQRLTLEDAIAKRVAGEAGKLIERVRSVDGVVAAALSASLVNSLADHASEVNEPIQAIHLLLEGVNRARDVEHTGEAIVERLLGAAYCLAQTPSAKAAFENDEGFELLSEPLDELLGDERERMRADATKRTFAFEVSCVSDALRGIEVAAPSESPPPAQTPPPIEAVFLGGDQLEEFDEEACVGAPAPAPDYEKHLESIYLVARRDEARAPDSVRVMDEPP</sequence>
<comment type="caution">
    <text evidence="2">The sequence shown here is derived from an EMBL/GenBank/DDBJ whole genome shotgun (WGS) entry which is preliminary data.</text>
</comment>
<evidence type="ECO:0000313" key="2">
    <source>
        <dbReference type="EMBL" id="CAH0379607.1"/>
    </source>
</evidence>
<gene>
    <name evidence="2" type="ORF">PECAL_6P12350</name>
</gene>
<feature type="compositionally biased region" description="Basic residues" evidence="1">
    <location>
        <begin position="1"/>
        <end position="13"/>
    </location>
</feature>
<dbReference type="Proteomes" id="UP000789595">
    <property type="component" value="Unassembled WGS sequence"/>
</dbReference>
<dbReference type="AlphaFoldDB" id="A0A8J2X400"/>
<proteinExistence type="predicted"/>
<keyword evidence="3" id="KW-1185">Reference proteome</keyword>
<name>A0A8J2X400_9STRA</name>
<feature type="region of interest" description="Disordered" evidence="1">
    <location>
        <begin position="1"/>
        <end position="82"/>
    </location>
</feature>